<accession>A0A1H4E9K5</accession>
<dbReference type="Proteomes" id="UP000187280">
    <property type="component" value="Unassembled WGS sequence"/>
</dbReference>
<dbReference type="STRING" id="71657.SAMN02982996_02561"/>
<dbReference type="RefSeq" id="WP_026741917.1">
    <property type="nucleotide sequence ID" value="NZ_FNQS01000009.1"/>
</dbReference>
<dbReference type="Pfam" id="PF09646">
    <property type="entry name" value="Gp37"/>
    <property type="match status" value="1"/>
</dbReference>
<dbReference type="Gene3D" id="3.30.2000.10">
    <property type="entry name" value="Phage tail protein-like"/>
    <property type="match status" value="1"/>
</dbReference>
<sequence length="157" mass="17161">MDVSPMIDAVVARIAEAFPGLQVESFPGKPAEYVLSHPDGAILVRYAGSAFRKPEECGIVLQTQLVKLRATVVCRESSGQNGAVTVLDALRRVLCGLRLPNCNRKIRLKKETVVGKGSSDGLWRYTLRFTAETLQTEDASLPDGPLLTQVTYKESEI</sequence>
<evidence type="ECO:0000313" key="1">
    <source>
        <dbReference type="EMBL" id="SEA81626.1"/>
    </source>
</evidence>
<dbReference type="InterPro" id="IPR038042">
    <property type="entry name" value="Gp37-like"/>
</dbReference>
<gene>
    <name evidence="1" type="ORF">SAMN02982996_02561</name>
</gene>
<dbReference type="GeneID" id="97765415"/>
<dbReference type="AlphaFoldDB" id="A0A1H4E9K5"/>
<organism evidence="1 2">
    <name type="scientific">Lonsdalea quercina</name>
    <dbReference type="NCBI Taxonomy" id="71657"/>
    <lineage>
        <taxon>Bacteria</taxon>
        <taxon>Pseudomonadati</taxon>
        <taxon>Pseudomonadota</taxon>
        <taxon>Gammaproteobacteria</taxon>
        <taxon>Enterobacterales</taxon>
        <taxon>Pectobacteriaceae</taxon>
        <taxon>Lonsdalea</taxon>
    </lineage>
</organism>
<dbReference type="InterPro" id="IPR035934">
    <property type="entry name" value="Phage_tail_protein-like_sf"/>
</dbReference>
<dbReference type="eggNOG" id="ENOG502Z8EE">
    <property type="taxonomic scope" value="Bacteria"/>
</dbReference>
<proteinExistence type="predicted"/>
<reference evidence="1 2" key="1">
    <citation type="submission" date="2016-10" db="EMBL/GenBank/DDBJ databases">
        <authorList>
            <person name="de Groot N.N."/>
        </authorList>
    </citation>
    <scope>NUCLEOTIDE SEQUENCE [LARGE SCALE GENOMIC DNA]</scope>
    <source>
        <strain evidence="1 2">ATCC 29281</strain>
    </source>
</reference>
<keyword evidence="2" id="KW-1185">Reference proteome</keyword>
<evidence type="ECO:0000313" key="2">
    <source>
        <dbReference type="Proteomes" id="UP000187280"/>
    </source>
</evidence>
<protein>
    <submittedName>
        <fullName evidence="1">Gp37 protein</fullName>
    </submittedName>
</protein>
<dbReference type="InterPro" id="IPR018602">
    <property type="entry name" value="Gp37/STM4215"/>
</dbReference>
<dbReference type="SUPFAM" id="SSF143749">
    <property type="entry name" value="Phage tail protein-like"/>
    <property type="match status" value="1"/>
</dbReference>
<name>A0A1H4E9K5_9GAMM</name>
<dbReference type="EMBL" id="FNQS01000009">
    <property type="protein sequence ID" value="SEA81626.1"/>
    <property type="molecule type" value="Genomic_DNA"/>
</dbReference>